<feature type="compositionally biased region" description="Low complexity" evidence="1">
    <location>
        <begin position="28"/>
        <end position="70"/>
    </location>
</feature>
<dbReference type="AlphaFoldDB" id="A0A8J5WDH0"/>
<dbReference type="EMBL" id="JAAALK010000081">
    <property type="protein sequence ID" value="KAG8088845.1"/>
    <property type="molecule type" value="Genomic_DNA"/>
</dbReference>
<feature type="compositionally biased region" description="Basic residues" evidence="1">
    <location>
        <begin position="124"/>
        <end position="134"/>
    </location>
</feature>
<proteinExistence type="predicted"/>
<evidence type="ECO:0000313" key="3">
    <source>
        <dbReference type="Proteomes" id="UP000729402"/>
    </source>
</evidence>
<evidence type="ECO:0000256" key="1">
    <source>
        <dbReference type="SAM" id="MobiDB-lite"/>
    </source>
</evidence>
<comment type="caution">
    <text evidence="2">The sequence shown here is derived from an EMBL/GenBank/DDBJ whole genome shotgun (WGS) entry which is preliminary data.</text>
</comment>
<dbReference type="PANTHER" id="PTHR33696:SF1">
    <property type="entry name" value="T22J18.15"/>
    <property type="match status" value="1"/>
</dbReference>
<name>A0A8J5WDH0_ZIZPA</name>
<dbReference type="PANTHER" id="PTHR33696">
    <property type="entry name" value="T22J18.15-RELATED"/>
    <property type="match status" value="1"/>
</dbReference>
<keyword evidence="3" id="KW-1185">Reference proteome</keyword>
<feature type="compositionally biased region" description="Pro residues" evidence="1">
    <location>
        <begin position="1"/>
        <end position="18"/>
    </location>
</feature>
<dbReference type="Proteomes" id="UP000729402">
    <property type="component" value="Unassembled WGS sequence"/>
</dbReference>
<protein>
    <submittedName>
        <fullName evidence="2">Uncharacterized protein</fullName>
    </submittedName>
</protein>
<reference evidence="2" key="1">
    <citation type="journal article" date="2021" name="bioRxiv">
        <title>Whole Genome Assembly and Annotation of Northern Wild Rice, Zizania palustris L., Supports a Whole Genome Duplication in the Zizania Genus.</title>
        <authorList>
            <person name="Haas M."/>
            <person name="Kono T."/>
            <person name="Macchietto M."/>
            <person name="Millas R."/>
            <person name="McGilp L."/>
            <person name="Shao M."/>
            <person name="Duquette J."/>
            <person name="Hirsch C.N."/>
            <person name="Kimball J."/>
        </authorList>
    </citation>
    <scope>NUCLEOTIDE SEQUENCE</scope>
    <source>
        <tissue evidence="2">Fresh leaf tissue</tissue>
    </source>
</reference>
<feature type="compositionally biased region" description="Pro residues" evidence="1">
    <location>
        <begin position="106"/>
        <end position="115"/>
    </location>
</feature>
<feature type="region of interest" description="Disordered" evidence="1">
    <location>
        <begin position="1"/>
        <end position="143"/>
    </location>
</feature>
<sequence>MTTHTPAPPQQPLPPAPVPVAQRRHRAASTSSSSSSFSTASSSAASSRSPSPRRMNSASGAATATANATSVVPFSWEDHPGIPKSVLPAGHHHHHLSGASSSPSTAPLPLPPPLRRAPAQLSSRNHHRRRHHRSINPSSPADPFAAALAECTRERDGTAIDDLFPAAAAPAPAAPSARRWSVAASGVVGFLDQYGCKSAMSVAEGAFIVRRPVAVARPGRLAGQGRVGR</sequence>
<organism evidence="2 3">
    <name type="scientific">Zizania palustris</name>
    <name type="common">Northern wild rice</name>
    <dbReference type="NCBI Taxonomy" id="103762"/>
    <lineage>
        <taxon>Eukaryota</taxon>
        <taxon>Viridiplantae</taxon>
        <taxon>Streptophyta</taxon>
        <taxon>Embryophyta</taxon>
        <taxon>Tracheophyta</taxon>
        <taxon>Spermatophyta</taxon>
        <taxon>Magnoliopsida</taxon>
        <taxon>Liliopsida</taxon>
        <taxon>Poales</taxon>
        <taxon>Poaceae</taxon>
        <taxon>BOP clade</taxon>
        <taxon>Oryzoideae</taxon>
        <taxon>Oryzeae</taxon>
        <taxon>Zizaniinae</taxon>
        <taxon>Zizania</taxon>
    </lineage>
</organism>
<gene>
    <name evidence="2" type="ORF">GUJ93_ZPchr0011g28086</name>
</gene>
<reference evidence="2" key="2">
    <citation type="submission" date="2021-02" db="EMBL/GenBank/DDBJ databases">
        <authorList>
            <person name="Kimball J.A."/>
            <person name="Haas M.W."/>
            <person name="Macchietto M."/>
            <person name="Kono T."/>
            <person name="Duquette J."/>
            <person name="Shao M."/>
        </authorList>
    </citation>
    <scope>NUCLEOTIDE SEQUENCE</scope>
    <source>
        <tissue evidence="2">Fresh leaf tissue</tissue>
    </source>
</reference>
<evidence type="ECO:0000313" key="2">
    <source>
        <dbReference type="EMBL" id="KAG8088845.1"/>
    </source>
</evidence>
<accession>A0A8J5WDH0</accession>